<evidence type="ECO:0000313" key="2">
    <source>
        <dbReference type="Proteomes" id="UP000078200"/>
    </source>
</evidence>
<evidence type="ECO:0000313" key="1">
    <source>
        <dbReference type="EnsemblMetazoa" id="GAUT018988-PA"/>
    </source>
</evidence>
<organism evidence="1 2">
    <name type="scientific">Glossina austeni</name>
    <name type="common">Savannah tsetse fly</name>
    <dbReference type="NCBI Taxonomy" id="7395"/>
    <lineage>
        <taxon>Eukaryota</taxon>
        <taxon>Metazoa</taxon>
        <taxon>Ecdysozoa</taxon>
        <taxon>Arthropoda</taxon>
        <taxon>Hexapoda</taxon>
        <taxon>Insecta</taxon>
        <taxon>Pterygota</taxon>
        <taxon>Neoptera</taxon>
        <taxon>Endopterygota</taxon>
        <taxon>Diptera</taxon>
        <taxon>Brachycera</taxon>
        <taxon>Muscomorpha</taxon>
        <taxon>Hippoboscoidea</taxon>
        <taxon>Glossinidae</taxon>
        <taxon>Glossina</taxon>
    </lineage>
</organism>
<dbReference type="STRING" id="7395.A0A1A9UXI4"/>
<keyword evidence="2" id="KW-1185">Reference proteome</keyword>
<proteinExistence type="predicted"/>
<dbReference type="AlphaFoldDB" id="A0A1A9UXI4"/>
<reference evidence="1" key="1">
    <citation type="submission" date="2020-05" db="UniProtKB">
        <authorList>
            <consortium name="EnsemblMetazoa"/>
        </authorList>
    </citation>
    <scope>IDENTIFICATION</scope>
    <source>
        <strain evidence="1">TTRI</strain>
    </source>
</reference>
<protein>
    <submittedName>
        <fullName evidence="1">Uncharacterized protein</fullName>
    </submittedName>
</protein>
<dbReference type="Proteomes" id="UP000078200">
    <property type="component" value="Unassembled WGS sequence"/>
</dbReference>
<name>A0A1A9UXI4_GLOAU</name>
<dbReference type="VEuPathDB" id="VectorBase:GAUT018988"/>
<accession>A0A1A9UXI4</accession>
<sequence length="153" mass="17859">MKFPYFETLNEHHIRTDAGGVEYKNLIFFITGNDGDMLKNHIKRLVAKKAVKVVYALIGIVARLVSNSTLHSTLKLLARKDEKIAHMPVRKYNSISTIRLRQWEEIEFLFVKEISLAVYEMVCKRGEFSELNPSHIIWRLDAIIPAVERRLHR</sequence>
<dbReference type="EnsemblMetazoa" id="GAUT018988-RA">
    <property type="protein sequence ID" value="GAUT018988-PA"/>
    <property type="gene ID" value="GAUT018988"/>
</dbReference>